<protein>
    <recommendedName>
        <fullName evidence="5">Antifreeze protein</fullName>
    </recommendedName>
</protein>
<evidence type="ECO:0000313" key="4">
    <source>
        <dbReference type="Proteomes" id="UP000474159"/>
    </source>
</evidence>
<name>A0A6L3SSR9_9HYPH</name>
<feature type="chain" id="PRO_5027017951" description="Antifreeze protein" evidence="2">
    <location>
        <begin position="27"/>
        <end position="206"/>
    </location>
</feature>
<organism evidence="3 4">
    <name type="scientific">Methylobacterium soli</name>
    <dbReference type="NCBI Taxonomy" id="553447"/>
    <lineage>
        <taxon>Bacteria</taxon>
        <taxon>Pseudomonadati</taxon>
        <taxon>Pseudomonadota</taxon>
        <taxon>Alphaproteobacteria</taxon>
        <taxon>Hyphomicrobiales</taxon>
        <taxon>Methylobacteriaceae</taxon>
        <taxon>Methylobacterium</taxon>
    </lineage>
</organism>
<evidence type="ECO:0000256" key="2">
    <source>
        <dbReference type="SAM" id="SignalP"/>
    </source>
</evidence>
<feature type="compositionally biased region" description="Basic residues" evidence="1">
    <location>
        <begin position="79"/>
        <end position="88"/>
    </location>
</feature>
<feature type="signal peptide" evidence="2">
    <location>
        <begin position="1"/>
        <end position="26"/>
    </location>
</feature>
<keyword evidence="4" id="KW-1185">Reference proteome</keyword>
<evidence type="ECO:0000256" key="1">
    <source>
        <dbReference type="SAM" id="MobiDB-lite"/>
    </source>
</evidence>
<proteinExistence type="predicted"/>
<evidence type="ECO:0008006" key="5">
    <source>
        <dbReference type="Google" id="ProtNLM"/>
    </source>
</evidence>
<reference evidence="3 4" key="1">
    <citation type="submission" date="2019-09" db="EMBL/GenBank/DDBJ databases">
        <title>YIM 48816 draft genome.</title>
        <authorList>
            <person name="Jiang L."/>
        </authorList>
    </citation>
    <scope>NUCLEOTIDE SEQUENCE [LARGE SCALE GENOMIC DNA]</scope>
    <source>
        <strain evidence="3 4">YIM 48816</strain>
    </source>
</reference>
<keyword evidence="2" id="KW-0732">Signal</keyword>
<dbReference type="OrthoDB" id="8005958at2"/>
<dbReference type="Proteomes" id="UP000474159">
    <property type="component" value="Unassembled WGS sequence"/>
</dbReference>
<dbReference type="AlphaFoldDB" id="A0A6L3SSR9"/>
<feature type="compositionally biased region" description="Basic and acidic residues" evidence="1">
    <location>
        <begin position="66"/>
        <end position="78"/>
    </location>
</feature>
<gene>
    <name evidence="3" type="ORF">F6X53_26530</name>
</gene>
<feature type="compositionally biased region" description="Low complexity" evidence="1">
    <location>
        <begin position="55"/>
        <end position="65"/>
    </location>
</feature>
<feature type="region of interest" description="Disordered" evidence="1">
    <location>
        <begin position="22"/>
        <end position="104"/>
    </location>
</feature>
<dbReference type="RefSeq" id="WP_151004019.1">
    <property type="nucleotide sequence ID" value="NZ_BPQY01000059.1"/>
</dbReference>
<sequence>MLIGARCGLGAALVLSLALGAPASRAQDPTPPESAPQAARPWTDPPVRGSTNPVERAPAGRAAEAAAEKSAARAEAPRRIRAARRANRRTVTAEARPRPRVARREARRARVATLHPTRVRPLAVPRFGPYAVTPLPGRYATPYPGAYPVGRVAPPVYGYTLSDDRARRIEAAQRAGYIVVHSRSVQFPDGRTLRTYRPYEEPDEED</sequence>
<comment type="caution">
    <text evidence="3">The sequence shown here is derived from an EMBL/GenBank/DDBJ whole genome shotgun (WGS) entry which is preliminary data.</text>
</comment>
<accession>A0A6L3SSR9</accession>
<evidence type="ECO:0000313" key="3">
    <source>
        <dbReference type="EMBL" id="KAB1073828.1"/>
    </source>
</evidence>
<dbReference type="EMBL" id="VZZK01000040">
    <property type="protein sequence ID" value="KAB1073828.1"/>
    <property type="molecule type" value="Genomic_DNA"/>
</dbReference>